<sequence>MALQRQTPFGSGSEPLHSEPSSTHGSTSVYLGRPDVGRPCRAPSAEVDRLKGLPSRGRPTSTQANRVCRQGLGMHRPSAADGYSLPRRKILPQFTPSFEGGSTTERGFARRYSLSERSTPPLDSNWDTCRVETTRTSGAGETGNSAAKVKEGRGARQNNGVRETVHLLRVNTGGSILVLVIKKKLKFLSEKRKKREKFRIAPEALDLNRFLGRVGPDGKWLSIFDTEARVNLPESADRVIPSDRGAWRSPVFRQAHASGVDMAPTAPAFWGSLASVLSSATSGVWVQRV</sequence>
<feature type="compositionally biased region" description="Polar residues" evidence="1">
    <location>
        <begin position="135"/>
        <end position="145"/>
    </location>
</feature>
<gene>
    <name evidence="2" type="ORF">GGX14DRAFT_540129</name>
</gene>
<dbReference type="AlphaFoldDB" id="A0AAD6YNY8"/>
<evidence type="ECO:0000256" key="1">
    <source>
        <dbReference type="SAM" id="MobiDB-lite"/>
    </source>
</evidence>
<organism evidence="2 3">
    <name type="scientific">Mycena pura</name>
    <dbReference type="NCBI Taxonomy" id="153505"/>
    <lineage>
        <taxon>Eukaryota</taxon>
        <taxon>Fungi</taxon>
        <taxon>Dikarya</taxon>
        <taxon>Basidiomycota</taxon>
        <taxon>Agaricomycotina</taxon>
        <taxon>Agaricomycetes</taxon>
        <taxon>Agaricomycetidae</taxon>
        <taxon>Agaricales</taxon>
        <taxon>Marasmiineae</taxon>
        <taxon>Mycenaceae</taxon>
        <taxon>Mycena</taxon>
    </lineage>
</organism>
<comment type="caution">
    <text evidence="2">The sequence shown here is derived from an EMBL/GenBank/DDBJ whole genome shotgun (WGS) entry which is preliminary data.</text>
</comment>
<accession>A0AAD6YNY8</accession>
<feature type="compositionally biased region" description="Polar residues" evidence="1">
    <location>
        <begin position="1"/>
        <end position="10"/>
    </location>
</feature>
<evidence type="ECO:0000313" key="2">
    <source>
        <dbReference type="EMBL" id="KAJ7224704.1"/>
    </source>
</evidence>
<dbReference type="EMBL" id="JARJCW010000005">
    <property type="protein sequence ID" value="KAJ7224704.1"/>
    <property type="molecule type" value="Genomic_DNA"/>
</dbReference>
<proteinExistence type="predicted"/>
<dbReference type="Proteomes" id="UP001219525">
    <property type="component" value="Unassembled WGS sequence"/>
</dbReference>
<evidence type="ECO:0000313" key="3">
    <source>
        <dbReference type="Proteomes" id="UP001219525"/>
    </source>
</evidence>
<protein>
    <submittedName>
        <fullName evidence="2">Uncharacterized protein</fullName>
    </submittedName>
</protein>
<feature type="region of interest" description="Disordered" evidence="1">
    <location>
        <begin position="135"/>
        <end position="157"/>
    </location>
</feature>
<feature type="compositionally biased region" description="Polar residues" evidence="1">
    <location>
        <begin position="19"/>
        <end position="29"/>
    </location>
</feature>
<keyword evidence="3" id="KW-1185">Reference proteome</keyword>
<name>A0AAD6YNY8_9AGAR</name>
<reference evidence="2" key="1">
    <citation type="submission" date="2023-03" db="EMBL/GenBank/DDBJ databases">
        <title>Massive genome expansion in bonnet fungi (Mycena s.s.) driven by repeated elements and novel gene families across ecological guilds.</title>
        <authorList>
            <consortium name="Lawrence Berkeley National Laboratory"/>
            <person name="Harder C.B."/>
            <person name="Miyauchi S."/>
            <person name="Viragh M."/>
            <person name="Kuo A."/>
            <person name="Thoen E."/>
            <person name="Andreopoulos B."/>
            <person name="Lu D."/>
            <person name="Skrede I."/>
            <person name="Drula E."/>
            <person name="Henrissat B."/>
            <person name="Morin E."/>
            <person name="Kohler A."/>
            <person name="Barry K."/>
            <person name="LaButti K."/>
            <person name="Morin E."/>
            <person name="Salamov A."/>
            <person name="Lipzen A."/>
            <person name="Mereny Z."/>
            <person name="Hegedus B."/>
            <person name="Baldrian P."/>
            <person name="Stursova M."/>
            <person name="Weitz H."/>
            <person name="Taylor A."/>
            <person name="Grigoriev I.V."/>
            <person name="Nagy L.G."/>
            <person name="Martin F."/>
            <person name="Kauserud H."/>
        </authorList>
    </citation>
    <scope>NUCLEOTIDE SEQUENCE</scope>
    <source>
        <strain evidence="2">9144</strain>
    </source>
</reference>
<feature type="region of interest" description="Disordered" evidence="1">
    <location>
        <begin position="1"/>
        <end position="64"/>
    </location>
</feature>